<sequence>MPDSLAPGPNPKPAKTMSSRLLTMKFMQRAAASAAQPTVEEQPETPSPKRPRLSAPSSPAQPLSDLEAVNAALAAEEQKRAEAITRQAAEAGESEWVLDYHGTGGSPVSAYPAKPSILAADSLDTEPQESGRRSFGNFKPKKQVMIMDPNEPDSGRKPKAEVKLHKLNSISGGRGSSGSRISGGGGDGGSGGGKKHSKSGKKRSR</sequence>
<feature type="compositionally biased region" description="Low complexity" evidence="1">
    <location>
        <begin position="53"/>
        <end position="63"/>
    </location>
</feature>
<evidence type="ECO:0000313" key="3">
    <source>
        <dbReference type="Proteomes" id="UP001201262"/>
    </source>
</evidence>
<accession>A0AAD4Q3Q5</accession>
<feature type="region of interest" description="Disordered" evidence="1">
    <location>
        <begin position="28"/>
        <end position="63"/>
    </location>
</feature>
<proteinExistence type="predicted"/>
<comment type="caution">
    <text evidence="2">The sequence shown here is derived from an EMBL/GenBank/DDBJ whole genome shotgun (WGS) entry which is preliminary data.</text>
</comment>
<dbReference type="EMBL" id="JAJTJA010000003">
    <property type="protein sequence ID" value="KAH8702038.1"/>
    <property type="molecule type" value="Genomic_DNA"/>
</dbReference>
<dbReference type="Pfam" id="PF10175">
    <property type="entry name" value="MPP6"/>
    <property type="match status" value="1"/>
</dbReference>
<keyword evidence="3" id="KW-1185">Reference proteome</keyword>
<feature type="compositionally biased region" description="Basic and acidic residues" evidence="1">
    <location>
        <begin position="153"/>
        <end position="164"/>
    </location>
</feature>
<name>A0AAD4Q3Q5_9EURO</name>
<evidence type="ECO:0000313" key="2">
    <source>
        <dbReference type="EMBL" id="KAH8702038.1"/>
    </source>
</evidence>
<protein>
    <submittedName>
        <fullName evidence="2">Uncharacterized protein</fullName>
    </submittedName>
</protein>
<dbReference type="Proteomes" id="UP001201262">
    <property type="component" value="Unassembled WGS sequence"/>
</dbReference>
<feature type="compositionally biased region" description="Basic residues" evidence="1">
    <location>
        <begin position="193"/>
        <end position="205"/>
    </location>
</feature>
<dbReference type="AlphaFoldDB" id="A0AAD4Q3Q5"/>
<feature type="compositionally biased region" description="Gly residues" evidence="1">
    <location>
        <begin position="172"/>
        <end position="192"/>
    </location>
</feature>
<feature type="region of interest" description="Disordered" evidence="1">
    <location>
        <begin position="119"/>
        <end position="205"/>
    </location>
</feature>
<gene>
    <name evidence="2" type="ORF">BGW36DRAFT_424330</name>
</gene>
<dbReference type="RefSeq" id="XP_046075414.1">
    <property type="nucleotide sequence ID" value="XM_046219946.1"/>
</dbReference>
<reference evidence="2" key="1">
    <citation type="submission" date="2021-12" db="EMBL/GenBank/DDBJ databases">
        <title>Convergent genome expansion in fungi linked to evolution of root-endophyte symbiosis.</title>
        <authorList>
            <consortium name="DOE Joint Genome Institute"/>
            <person name="Ke Y.-H."/>
            <person name="Bonito G."/>
            <person name="Liao H.-L."/>
            <person name="Looney B."/>
            <person name="Rojas-Flechas A."/>
            <person name="Nash J."/>
            <person name="Hameed K."/>
            <person name="Schadt C."/>
            <person name="Martin F."/>
            <person name="Crous P.W."/>
            <person name="Miettinen O."/>
            <person name="Magnuson J.K."/>
            <person name="Labbe J."/>
            <person name="Jacobson D."/>
            <person name="Doktycz M.J."/>
            <person name="Veneault-Fourrey C."/>
            <person name="Kuo A."/>
            <person name="Mondo S."/>
            <person name="Calhoun S."/>
            <person name="Riley R."/>
            <person name="Ohm R."/>
            <person name="LaButti K."/>
            <person name="Andreopoulos B."/>
            <person name="Pangilinan J."/>
            <person name="Nolan M."/>
            <person name="Tritt A."/>
            <person name="Clum A."/>
            <person name="Lipzen A."/>
            <person name="Daum C."/>
            <person name="Barry K."/>
            <person name="Grigoriev I.V."/>
            <person name="Vilgalys R."/>
        </authorList>
    </citation>
    <scope>NUCLEOTIDE SEQUENCE</scope>
    <source>
        <strain evidence="2">PMI_201</strain>
    </source>
</reference>
<evidence type="ECO:0000256" key="1">
    <source>
        <dbReference type="SAM" id="MobiDB-lite"/>
    </source>
</evidence>
<dbReference type="GeneID" id="70250233"/>
<organism evidence="2 3">
    <name type="scientific">Talaromyces proteolyticus</name>
    <dbReference type="NCBI Taxonomy" id="1131652"/>
    <lineage>
        <taxon>Eukaryota</taxon>
        <taxon>Fungi</taxon>
        <taxon>Dikarya</taxon>
        <taxon>Ascomycota</taxon>
        <taxon>Pezizomycotina</taxon>
        <taxon>Eurotiomycetes</taxon>
        <taxon>Eurotiomycetidae</taxon>
        <taxon>Eurotiales</taxon>
        <taxon>Trichocomaceae</taxon>
        <taxon>Talaromyces</taxon>
        <taxon>Talaromyces sect. Bacilispori</taxon>
    </lineage>
</organism>